<evidence type="ECO:0000256" key="8">
    <source>
        <dbReference type="ARBA" id="ARBA00022985"/>
    </source>
</evidence>
<dbReference type="InterPro" id="IPR037185">
    <property type="entry name" value="EmrE-like"/>
</dbReference>
<dbReference type="PANTHER" id="PTHR30561:SF9">
    <property type="entry name" value="4-AMINO-4-DEOXY-L-ARABINOSE-PHOSPHOUNDECAPRENOL FLIPPASE SUBUNIT ARNF-RELATED"/>
    <property type="match status" value="1"/>
</dbReference>
<keyword evidence="8 12" id="KW-0448">Lipopolysaccharide biosynthesis</keyword>
<dbReference type="InterPro" id="IPR022832">
    <property type="entry name" value="Flippase_ArnF"/>
</dbReference>
<evidence type="ECO:0000256" key="5">
    <source>
        <dbReference type="ARBA" id="ARBA00022519"/>
    </source>
</evidence>
<dbReference type="EMBL" id="DACSUM010000015">
    <property type="protein sequence ID" value="HAT3581985.1"/>
    <property type="molecule type" value="Genomic_DNA"/>
</dbReference>
<keyword evidence="3 12" id="KW-1003">Cell membrane</keyword>
<dbReference type="OrthoDB" id="5592809at2"/>
<keyword evidence="15" id="KW-1185">Reference proteome</keyword>
<comment type="subcellular location">
    <subcellularLocation>
        <location evidence="12">Cell inner membrane</location>
        <topology evidence="12">Multi-pass membrane protein</topology>
    </subcellularLocation>
    <subcellularLocation>
        <location evidence="1">Cell membrane</location>
        <topology evidence="1">Multi-pass membrane protein</topology>
    </subcellularLocation>
</comment>
<dbReference type="NCBIfam" id="NF002816">
    <property type="entry name" value="PRK02971.1-2"/>
    <property type="match status" value="1"/>
</dbReference>
<evidence type="ECO:0000256" key="3">
    <source>
        <dbReference type="ARBA" id="ARBA00022475"/>
    </source>
</evidence>
<evidence type="ECO:0000256" key="12">
    <source>
        <dbReference type="HAMAP-Rule" id="MF_00538"/>
    </source>
</evidence>
<gene>
    <name evidence="12" type="primary">arnF</name>
    <name evidence="14" type="ORF">B2M27_06725</name>
    <name evidence="13" type="ORF">I8531_002290</name>
</gene>
<keyword evidence="6 12" id="KW-0441">Lipid A biosynthesis</keyword>
<dbReference type="Gene3D" id="1.10.3730.20">
    <property type="match status" value="1"/>
</dbReference>
<dbReference type="InterPro" id="IPR000390">
    <property type="entry name" value="Small_drug/metabolite_transptr"/>
</dbReference>
<protein>
    <recommendedName>
        <fullName evidence="12">Probable 4-amino-4-deoxy-L-arabinose-phosphoundecaprenol flippase subunit ArnF</fullName>
        <shortName evidence="12">L-Ara4N-phosphoundecaprenol flippase subunit ArnF</shortName>
    </recommendedName>
    <alternativeName>
        <fullName evidence="12">Undecaprenyl phosphate-aminoarabinose flippase subunit ArnF</fullName>
    </alternativeName>
</protein>
<comment type="caution">
    <text evidence="12">Lacks conserved residue(s) required for the propagation of feature annotation.</text>
</comment>
<evidence type="ECO:0000256" key="11">
    <source>
        <dbReference type="ARBA" id="ARBA00023136"/>
    </source>
</evidence>
<keyword evidence="9 12" id="KW-1133">Transmembrane helix</keyword>
<feature type="transmembrane region" description="Helical" evidence="12">
    <location>
        <begin position="104"/>
        <end position="124"/>
    </location>
</feature>
<evidence type="ECO:0000313" key="16">
    <source>
        <dbReference type="Proteomes" id="UP000867740"/>
    </source>
</evidence>
<keyword evidence="10 12" id="KW-0443">Lipid metabolism</keyword>
<dbReference type="EMBL" id="MWPR01000007">
    <property type="protein sequence ID" value="ORJ51134.1"/>
    <property type="molecule type" value="Genomic_DNA"/>
</dbReference>
<comment type="similarity">
    <text evidence="12">Belongs to the ArnF family.</text>
</comment>
<evidence type="ECO:0000256" key="1">
    <source>
        <dbReference type="ARBA" id="ARBA00004651"/>
    </source>
</evidence>
<sequence length="129" mass="13878">MKGVLLTLVSVLLTSAAQLAMGYAMTALPPVSQFYAFIGALWPVHLETTLLLAGLAGYLASMFFWYLALHHLALSKAYALLSLSYILVWSASLIVPGMHGIFSVRSLIGVLVIIAGVLVIFLPAHQRHG</sequence>
<dbReference type="GO" id="GO:1901505">
    <property type="term" value="F:carbohydrate derivative transmembrane transporter activity"/>
    <property type="evidence" value="ECO:0007669"/>
    <property type="project" value="InterPro"/>
</dbReference>
<keyword evidence="7 12" id="KW-0812">Transmembrane</keyword>
<dbReference type="RefSeq" id="WP_047371430.1">
    <property type="nucleotide sequence ID" value="NZ_CABMNU010000005.1"/>
</dbReference>
<comment type="pathway">
    <text evidence="12">Bacterial outer membrane biogenesis; lipopolysaccharide biosynthesis.</text>
</comment>
<keyword evidence="2 12" id="KW-0813">Transport</keyword>
<comment type="subunit">
    <text evidence="12">Heterodimer of ArnE and ArnF.</text>
</comment>
<dbReference type="GO" id="GO:0009103">
    <property type="term" value="P:lipopolysaccharide biosynthetic process"/>
    <property type="evidence" value="ECO:0007669"/>
    <property type="project" value="UniProtKB-UniRule"/>
</dbReference>
<proteinExistence type="inferred from homology"/>
<feature type="transmembrane region" description="Helical" evidence="12">
    <location>
        <begin position="78"/>
        <end position="98"/>
    </location>
</feature>
<evidence type="ECO:0000256" key="2">
    <source>
        <dbReference type="ARBA" id="ARBA00022448"/>
    </source>
</evidence>
<evidence type="ECO:0000256" key="10">
    <source>
        <dbReference type="ARBA" id="ARBA00023098"/>
    </source>
</evidence>
<dbReference type="HAMAP" id="MF_00538">
    <property type="entry name" value="Flippase_ArnF"/>
    <property type="match status" value="1"/>
</dbReference>
<dbReference type="GO" id="GO:0009245">
    <property type="term" value="P:lipid A biosynthetic process"/>
    <property type="evidence" value="ECO:0007669"/>
    <property type="project" value="UniProtKB-UniRule"/>
</dbReference>
<evidence type="ECO:0000313" key="15">
    <source>
        <dbReference type="Proteomes" id="UP000192521"/>
    </source>
</evidence>
<keyword evidence="5 12" id="KW-0997">Cell inner membrane</keyword>
<dbReference type="GO" id="GO:0005886">
    <property type="term" value="C:plasma membrane"/>
    <property type="evidence" value="ECO:0007669"/>
    <property type="project" value="UniProtKB-SubCell"/>
</dbReference>
<reference evidence="13" key="2">
    <citation type="journal article" date="2018" name="Genome Biol.">
        <title>SKESA: strategic k-mer extension for scrupulous assemblies.</title>
        <authorList>
            <person name="Souvorov A."/>
            <person name="Agarwala R."/>
            <person name="Lipman D.J."/>
        </authorList>
    </citation>
    <scope>NUCLEOTIDE SEQUENCE</scope>
    <source>
        <strain evidence="13">CAVp300</strain>
    </source>
</reference>
<accession>A0A9P3TAZ4</accession>
<reference evidence="13" key="3">
    <citation type="submission" date="2020-10" db="EMBL/GenBank/DDBJ databases">
        <authorList>
            <consortium name="NCBI Pathogen Detection Project"/>
        </authorList>
    </citation>
    <scope>NUCLEOTIDE SEQUENCE</scope>
    <source>
        <strain evidence="13">CAVp300</strain>
    </source>
</reference>
<keyword evidence="4 12" id="KW-0444">Lipid biosynthesis</keyword>
<evidence type="ECO:0000256" key="6">
    <source>
        <dbReference type="ARBA" id="ARBA00022556"/>
    </source>
</evidence>
<evidence type="ECO:0000313" key="13">
    <source>
        <dbReference type="EMBL" id="HAT3581985.1"/>
    </source>
</evidence>
<evidence type="ECO:0000256" key="7">
    <source>
        <dbReference type="ARBA" id="ARBA00022692"/>
    </source>
</evidence>
<dbReference type="Proteomes" id="UP000867740">
    <property type="component" value="Unassembled WGS sequence"/>
</dbReference>
<organism evidence="13 16">
    <name type="scientific">Kluyvera intermedia</name>
    <name type="common">Enterobacter intermedius</name>
    <dbReference type="NCBI Taxonomy" id="61648"/>
    <lineage>
        <taxon>Bacteria</taxon>
        <taxon>Pseudomonadati</taxon>
        <taxon>Pseudomonadota</taxon>
        <taxon>Gammaproteobacteria</taxon>
        <taxon>Enterobacterales</taxon>
        <taxon>Enterobacteriaceae</taxon>
        <taxon>Kluyvera</taxon>
    </lineage>
</organism>
<evidence type="ECO:0000313" key="14">
    <source>
        <dbReference type="EMBL" id="ORJ51134.1"/>
    </source>
</evidence>
<feature type="transmembrane region" description="Helical" evidence="12">
    <location>
        <begin position="50"/>
        <end position="69"/>
    </location>
</feature>
<dbReference type="SUPFAM" id="SSF103481">
    <property type="entry name" value="Multidrug resistance efflux transporter EmrE"/>
    <property type="match status" value="1"/>
</dbReference>
<evidence type="ECO:0000256" key="4">
    <source>
        <dbReference type="ARBA" id="ARBA00022516"/>
    </source>
</evidence>
<reference evidence="14 15" key="1">
    <citation type="submission" date="2017-02" db="EMBL/GenBank/DDBJ databases">
        <title>Draft genome sequence of a Kluyvera intermedia isolate from a patient with a pancreatic abscess.</title>
        <authorList>
            <person name="Thele R."/>
        </authorList>
    </citation>
    <scope>NUCLEOTIDE SEQUENCE [LARGE SCALE GENOMIC DNA]</scope>
    <source>
        <strain evidence="14 15">FOSA7093</strain>
    </source>
</reference>
<dbReference type="AlphaFoldDB" id="A0A9P3TAZ4"/>
<keyword evidence="11 12" id="KW-0472">Membrane</keyword>
<dbReference type="PANTHER" id="PTHR30561">
    <property type="entry name" value="SMR FAMILY PROTON-DEPENDENT DRUG EFFLUX TRANSPORTER SUGE"/>
    <property type="match status" value="1"/>
</dbReference>
<name>A0A9P3TAZ4_KLUIN</name>
<evidence type="ECO:0000256" key="9">
    <source>
        <dbReference type="ARBA" id="ARBA00022989"/>
    </source>
</evidence>
<dbReference type="Proteomes" id="UP000192521">
    <property type="component" value="Unassembled WGS sequence"/>
</dbReference>
<comment type="function">
    <text evidence="12">Translocates 4-amino-4-deoxy-L-arabinose-phosphoundecaprenol (alpha-L-Ara4N-phosphoundecaprenol) from the cytoplasmic to the periplasmic side of the inner membrane.</text>
</comment>
<comment type="caution">
    <text evidence="13">The sequence shown here is derived from an EMBL/GenBank/DDBJ whole genome shotgun (WGS) entry which is preliminary data.</text>
</comment>